<dbReference type="STRING" id="131310.A0A0N4ZK82"/>
<dbReference type="PANTHER" id="PTHR13114">
    <property type="entry name" value="MEDIATOR OF RNA POLYMERASE II TRANSCRIPTION SUBUNIT 17"/>
    <property type="match status" value="1"/>
</dbReference>
<feature type="region of interest" description="Disordered" evidence="6">
    <location>
        <begin position="501"/>
        <end position="544"/>
    </location>
</feature>
<feature type="compositionally biased region" description="Basic and acidic residues" evidence="6">
    <location>
        <begin position="1"/>
        <end position="10"/>
    </location>
</feature>
<accession>A0A0N4ZK82</accession>
<dbReference type="AlphaFoldDB" id="A0A0N4ZK82"/>
<comment type="similarity">
    <text evidence="2">Belongs to the Mediator complex subunit 17 family.</text>
</comment>
<protein>
    <submittedName>
        <fullName evidence="8">Bromo domain-containing protein</fullName>
    </submittedName>
</protein>
<keyword evidence="7" id="KW-1185">Reference proteome</keyword>
<evidence type="ECO:0000256" key="6">
    <source>
        <dbReference type="SAM" id="MobiDB-lite"/>
    </source>
</evidence>
<feature type="compositionally biased region" description="Acidic residues" evidence="6">
    <location>
        <begin position="429"/>
        <end position="443"/>
    </location>
</feature>
<sequence length="1106" mass="126434">MSDVTRKTDDIMPPPKQIPTSVADDSKFVKPTGIPQKGKKFIYVEPKKEWNVMEYGLEGSEALIPPKSYQENLAEKASRINWKKIVGSNVTYDDPEEITDIDSDRANDLVDRILALKMHKNLSVPAAYVPNSGSKLIVKQSDLIVKNGSGLNDDELERQRINMLHKEANEKGIMMDVDENDYEEMAKCVDDKYANPYSGPIVINDVNKMIENNRIYENLRNQKYIEGEIPIEKKKKPKDSNSDDEEIGYMIGKTAVESFKEGRIMQELEYNNALSSKRVIDDPVVTSKIRYILQKRLSKKSLEYHFYGRPLQGDDAKNIFQILNPSLGNTFGMLPSEIGNGDFDPTTSDGLVKQLTDRQLDIAKKAWDTLELPEFEFKILEQLKNDVQEAKERGEDVKTVAIHFGSSKYIIPVVTKDAFTTEPRKSDEMSSDSEDDEDDEAMDVDNKAPEEAEHHDSTAPVAFYINRNGKLLGCKIDGESYSLEKPESLGNEITHQILEAIESNDHKKESVSEDEDNDNRSSRSRSIAKEMEPQHRLPSPVIPEAGPWHKVAKNLHEALQNVNYLLDQLRVMDTPYLKPLTVAETSGDEKTATNSKLYLWVAKRKALEDAVSILDIGMKHRKVDTESFEDKQAFFNELKSMREFYRLRKVGKFLTGDLGYHNFSGKYKQEEAFDVVRKSSALLEEEKKQKNEIGDTSPLAYLQVTVPCDLMRRTVMSVDIIIDNVVEKDKLTKKDDSDLEYMVVKPEDTTKIHWRKALLWAQESLICRDIFKILFTNATEANDIFSTQRENVLLISLYSNVILKIQLDFYPFKDGELPQPGIPVLNQILRQLFLSDLCIRPKQLQQFITLPMVDTQDYISGKSFVDCNKTMLKEMAQFSRNTTLLSRICKVASHYRLLQEVIEVLEKFSIMYPDPSLTWNFFRITTIETHINVVLSNKGVDAVPKQQFSIVVTDDNAIITIRIKDGKDTFECFRDPLLLQSTLRVIYGKFIINTVALHSKQWVWFVLSSNLRFAESNNTEEGNLSLVLSNVSGLYHIYFTVNYKNLSKTVTLKKNIRGDNDSTSSSSDCDDEDDGDNKAKHFKLDYESLIGSTLLRKFDFLFAVFR</sequence>
<feature type="region of interest" description="Disordered" evidence="6">
    <location>
        <begin position="1"/>
        <end position="29"/>
    </location>
</feature>
<evidence type="ECO:0000256" key="2">
    <source>
        <dbReference type="ARBA" id="ARBA00005635"/>
    </source>
</evidence>
<evidence type="ECO:0000256" key="3">
    <source>
        <dbReference type="ARBA" id="ARBA00023015"/>
    </source>
</evidence>
<dbReference type="InterPro" id="IPR019313">
    <property type="entry name" value="Mediator_Med17"/>
</dbReference>
<feature type="region of interest" description="Disordered" evidence="6">
    <location>
        <begin position="421"/>
        <end position="443"/>
    </location>
</feature>
<comment type="subcellular location">
    <subcellularLocation>
        <location evidence="1">Nucleus</location>
    </subcellularLocation>
</comment>
<dbReference type="WBParaSite" id="PTRK_0000851400.1">
    <property type="protein sequence ID" value="PTRK_0000851400.1"/>
    <property type="gene ID" value="PTRK_0000851400"/>
</dbReference>
<dbReference type="GO" id="GO:0006357">
    <property type="term" value="P:regulation of transcription by RNA polymerase II"/>
    <property type="evidence" value="ECO:0007669"/>
    <property type="project" value="InterPro"/>
</dbReference>
<proteinExistence type="inferred from homology"/>
<name>A0A0N4ZK82_PARTI</name>
<evidence type="ECO:0000256" key="1">
    <source>
        <dbReference type="ARBA" id="ARBA00004123"/>
    </source>
</evidence>
<keyword evidence="4" id="KW-0804">Transcription</keyword>
<evidence type="ECO:0000313" key="8">
    <source>
        <dbReference type="WBParaSite" id="PTRK_0000851400.1"/>
    </source>
</evidence>
<dbReference type="GO" id="GO:0016592">
    <property type="term" value="C:mediator complex"/>
    <property type="evidence" value="ECO:0007669"/>
    <property type="project" value="InterPro"/>
</dbReference>
<evidence type="ECO:0000256" key="5">
    <source>
        <dbReference type="ARBA" id="ARBA00023242"/>
    </source>
</evidence>
<dbReference type="GO" id="GO:0070847">
    <property type="term" value="C:core mediator complex"/>
    <property type="evidence" value="ECO:0007669"/>
    <property type="project" value="TreeGrafter"/>
</dbReference>
<reference evidence="8" key="1">
    <citation type="submission" date="2017-02" db="UniProtKB">
        <authorList>
            <consortium name="WormBaseParasite"/>
        </authorList>
    </citation>
    <scope>IDENTIFICATION</scope>
</reference>
<keyword evidence="3" id="KW-0805">Transcription regulation</keyword>
<evidence type="ECO:0000313" key="7">
    <source>
        <dbReference type="Proteomes" id="UP000038045"/>
    </source>
</evidence>
<keyword evidence="5" id="KW-0539">Nucleus</keyword>
<dbReference type="Proteomes" id="UP000038045">
    <property type="component" value="Unplaced"/>
</dbReference>
<organism evidence="7 8">
    <name type="scientific">Parastrongyloides trichosuri</name>
    <name type="common">Possum-specific nematode worm</name>
    <dbReference type="NCBI Taxonomy" id="131310"/>
    <lineage>
        <taxon>Eukaryota</taxon>
        <taxon>Metazoa</taxon>
        <taxon>Ecdysozoa</taxon>
        <taxon>Nematoda</taxon>
        <taxon>Chromadorea</taxon>
        <taxon>Rhabditida</taxon>
        <taxon>Tylenchina</taxon>
        <taxon>Panagrolaimomorpha</taxon>
        <taxon>Strongyloidoidea</taxon>
        <taxon>Strongyloididae</taxon>
        <taxon>Parastrongyloides</taxon>
    </lineage>
</organism>
<evidence type="ECO:0000256" key="4">
    <source>
        <dbReference type="ARBA" id="ARBA00023163"/>
    </source>
</evidence>
<dbReference type="PANTHER" id="PTHR13114:SF7">
    <property type="entry name" value="MEDIATOR OF RNA POLYMERASE II TRANSCRIPTION SUBUNIT 17"/>
    <property type="match status" value="1"/>
</dbReference>
<dbReference type="GO" id="GO:0003712">
    <property type="term" value="F:transcription coregulator activity"/>
    <property type="evidence" value="ECO:0007669"/>
    <property type="project" value="InterPro"/>
</dbReference>